<reference evidence="1 2" key="1">
    <citation type="submission" date="2013-09" db="EMBL/GenBank/DDBJ databases">
        <authorList>
            <person name="Zeng Z."/>
            <person name="Chen C."/>
        </authorList>
    </citation>
    <scope>NUCLEOTIDE SEQUENCE [LARGE SCALE GENOMIC DNA]</scope>
    <source>
        <strain evidence="1 2">GH29-5</strain>
    </source>
</reference>
<dbReference type="Gene3D" id="3.10.20.310">
    <property type="entry name" value="membrane protein fhac"/>
    <property type="match status" value="1"/>
</dbReference>
<sequence>MPKRLLFLSLIFFFIGQTTVGQVTRIPRDTTKVYSYIERYSKKRKFTQFIHRLIFKPTQKTTAKRKKQTRPQTNEFASFECKIIRNIEIETLDPFGYAVDNPNKKPKNWAERTGNNLHIKTRKWTVRNYLLFKKNDELDSLLVKESERLLQQQRYIRNVTIKPVAVKGSKDSVDISIKVLDSWSLIPTGSISDTKGNLEITERNFLGIGHEFENNFKQRFTDSENAYGMRYTIPNFKNTFISSTFLYDIDFDDNYLKGISVDRSFFSPYTRWAAGIGFQQRFYRDSLSDNLGNKQLANLKFETQDYWAGHSFRIFKGRTEDNRISNLVTTFRFADVRFLEKPEPELDPIQYFSGNKLYLTSIGITSRKYVETKYLFNNGIPEYVQIGKNYSVTSGFRDKNDVKKMYLGGRFSFGGFYSWGYFGSGIEMGSFFSAGKSEQTAIRLEANYFTDLFELGRWKFRQFVMPQLVIGHNRLPIKNDLLNLSETNGIQGFNETQTGTRKLLIGLQTQTYVPGQLYGFRMSPFLNTTFGMLGDDTTPLLSSRLYSKFGIGVLISNDYLVFNSFQISFAYYPTIPGSGDNLFKTNTFKNSDIQLPDFQIGKPYVVPFQ</sequence>
<evidence type="ECO:0000313" key="1">
    <source>
        <dbReference type="EMBL" id="KGO90152.1"/>
    </source>
</evidence>
<dbReference type="STRING" id="1121899.GCA_000430025_00092"/>
<name>A0A0A2MBY0_9FLAO</name>
<accession>A0A0A2MBY0</accession>
<evidence type="ECO:0008006" key="3">
    <source>
        <dbReference type="Google" id="ProtNLM"/>
    </source>
</evidence>
<keyword evidence="2" id="KW-1185">Reference proteome</keyword>
<evidence type="ECO:0000313" key="2">
    <source>
        <dbReference type="Proteomes" id="UP000030121"/>
    </source>
</evidence>
<dbReference type="EMBL" id="JRLW01000003">
    <property type="protein sequence ID" value="KGO90152.1"/>
    <property type="molecule type" value="Genomic_DNA"/>
</dbReference>
<organism evidence="1 2">
    <name type="scientific">Flavobacterium suncheonense GH29-5 = DSM 17707</name>
    <dbReference type="NCBI Taxonomy" id="1121899"/>
    <lineage>
        <taxon>Bacteria</taxon>
        <taxon>Pseudomonadati</taxon>
        <taxon>Bacteroidota</taxon>
        <taxon>Flavobacteriia</taxon>
        <taxon>Flavobacteriales</taxon>
        <taxon>Flavobacteriaceae</taxon>
        <taxon>Flavobacterium</taxon>
    </lineage>
</organism>
<protein>
    <recommendedName>
        <fullName evidence="3">POTRA domain-containing protein</fullName>
    </recommendedName>
</protein>
<dbReference type="AlphaFoldDB" id="A0A0A2MBY0"/>
<comment type="caution">
    <text evidence="1">The sequence shown here is derived from an EMBL/GenBank/DDBJ whole genome shotgun (WGS) entry which is preliminary data.</text>
</comment>
<dbReference type="OrthoDB" id="1110633at2"/>
<gene>
    <name evidence="1" type="ORF">Q764_03550</name>
</gene>
<proteinExistence type="predicted"/>
<dbReference type="eggNOG" id="COG4775">
    <property type="taxonomic scope" value="Bacteria"/>
</dbReference>
<dbReference type="Proteomes" id="UP000030121">
    <property type="component" value="Unassembled WGS sequence"/>
</dbReference>
<dbReference type="RefSeq" id="WP_026981135.1">
    <property type="nucleotide sequence ID" value="NZ_JRLW01000003.1"/>
</dbReference>